<dbReference type="Proteomes" id="UP001139290">
    <property type="component" value="Unassembled WGS sequence"/>
</dbReference>
<comment type="caution">
    <text evidence="3">The sequence shown here is derived from an EMBL/GenBank/DDBJ whole genome shotgun (WGS) entry which is preliminary data.</text>
</comment>
<evidence type="ECO:0000313" key="4">
    <source>
        <dbReference type="Proteomes" id="UP001139290"/>
    </source>
</evidence>
<dbReference type="RefSeq" id="WP_252838206.1">
    <property type="nucleotide sequence ID" value="NZ_JAJJVQ010000003.1"/>
</dbReference>
<feature type="coiled-coil region" evidence="1">
    <location>
        <begin position="181"/>
        <end position="208"/>
    </location>
</feature>
<feature type="region of interest" description="Disordered" evidence="2">
    <location>
        <begin position="138"/>
        <end position="158"/>
    </location>
</feature>
<name>A0ABT1B7P1_9ENTR</name>
<keyword evidence="4" id="KW-1185">Reference proteome</keyword>
<keyword evidence="1" id="KW-0175">Coiled coil</keyword>
<gene>
    <name evidence="3" type="ORF">LOD26_09725</name>
</gene>
<dbReference type="EMBL" id="JAJJVQ010000003">
    <property type="protein sequence ID" value="MCO5781603.1"/>
    <property type="molecule type" value="Genomic_DNA"/>
</dbReference>
<protein>
    <submittedName>
        <fullName evidence="3">DUF1627 domain-containing protein</fullName>
    </submittedName>
</protein>
<feature type="compositionally biased region" description="Polar residues" evidence="2">
    <location>
        <begin position="138"/>
        <end position="153"/>
    </location>
</feature>
<sequence>METILDVLKAMEKATAREIAARMKIEPAAVIGMLREHEERNEVAQSNGYWKVATGEVKPQPEVISSVSKVPASVSVSDVIALLAEHGPQTSLELATLAGIESKRVAPMLTHHMTKGRIIREKVGSKFVYSVPATASVKNKSSAPRGPKTSTPSVPEKSVTEIVEEIPAFVSRPDDLLIPTVRGISSEIRRTKAKLANLEKLREAVRSIRKHNALMQELAQ</sequence>
<evidence type="ECO:0000256" key="1">
    <source>
        <dbReference type="SAM" id="Coils"/>
    </source>
</evidence>
<organism evidence="3 4">
    <name type="scientific">Citrobacter meridianamericanus</name>
    <dbReference type="NCBI Taxonomy" id="2894201"/>
    <lineage>
        <taxon>Bacteria</taxon>
        <taxon>Pseudomonadati</taxon>
        <taxon>Pseudomonadota</taxon>
        <taxon>Gammaproteobacteria</taxon>
        <taxon>Enterobacterales</taxon>
        <taxon>Enterobacteriaceae</taxon>
        <taxon>Citrobacter</taxon>
    </lineage>
</organism>
<evidence type="ECO:0000256" key="2">
    <source>
        <dbReference type="SAM" id="MobiDB-lite"/>
    </source>
</evidence>
<evidence type="ECO:0000313" key="3">
    <source>
        <dbReference type="EMBL" id="MCO5781603.1"/>
    </source>
</evidence>
<accession>A0ABT1B7P1</accession>
<proteinExistence type="predicted"/>
<reference evidence="3" key="1">
    <citation type="submission" date="2021-11" db="EMBL/GenBank/DDBJ databases">
        <title>Citrobacter meridianamericanus sp. nov. isolated from soil.</title>
        <authorList>
            <person name="Furlan J.P.R."/>
            <person name="Stehling E.G."/>
        </authorList>
    </citation>
    <scope>NUCLEOTIDE SEQUENCE</scope>
    <source>
        <strain evidence="3">BR102</strain>
    </source>
</reference>